<evidence type="ECO:0000313" key="2">
    <source>
        <dbReference type="Proteomes" id="UP000675880"/>
    </source>
</evidence>
<dbReference type="InterPro" id="IPR045384">
    <property type="entry name" value="DUF6527"/>
</dbReference>
<proteinExistence type="predicted"/>
<keyword evidence="2" id="KW-1185">Reference proteome</keyword>
<dbReference type="Proteomes" id="UP000675880">
    <property type="component" value="Unassembled WGS sequence"/>
</dbReference>
<name>A0ABM8RYM1_9BACT</name>
<comment type="caution">
    <text evidence="1">The sequence shown here is derived from an EMBL/GenBank/DDBJ whole genome shotgun (WGS) entry which is preliminary data.</text>
</comment>
<gene>
    <name evidence="1" type="ORF">NSPZN2_40656</name>
</gene>
<reference evidence="1 2" key="1">
    <citation type="submission" date="2021-02" db="EMBL/GenBank/DDBJ databases">
        <authorList>
            <person name="Han P."/>
        </authorList>
    </citation>
    <scope>NUCLEOTIDE SEQUENCE [LARGE SCALE GENOMIC DNA]</scope>
    <source>
        <strain evidence="1">Candidatus Nitrospira sp. ZN2</strain>
    </source>
</reference>
<evidence type="ECO:0000313" key="1">
    <source>
        <dbReference type="EMBL" id="CAE6778888.1"/>
    </source>
</evidence>
<sequence>MSSIKAWWRVLQIWLGLIPRPDFVVRVVSDHPTPESIAPGVIYVVGGPGYKKWAYLRCPADKSEIIQLSLMQKRKPRWDVTLDSLNRPTVFPSVRQLEGSYAHFWIKKGSVEWCEDTGRKPIFGRKSLDVTG</sequence>
<dbReference type="EMBL" id="CAJNBJ010000017">
    <property type="protein sequence ID" value="CAE6778888.1"/>
    <property type="molecule type" value="Genomic_DNA"/>
</dbReference>
<dbReference type="Pfam" id="PF20137">
    <property type="entry name" value="BubE"/>
    <property type="match status" value="1"/>
</dbReference>
<protein>
    <submittedName>
        <fullName evidence="1">Uncharacterized protein</fullName>
    </submittedName>
</protein>
<dbReference type="RefSeq" id="WP_343224264.1">
    <property type="nucleotide sequence ID" value="NZ_CAJNBJ010000017.1"/>
</dbReference>
<organism evidence="1 2">
    <name type="scientific">Nitrospira defluvii</name>
    <dbReference type="NCBI Taxonomy" id="330214"/>
    <lineage>
        <taxon>Bacteria</taxon>
        <taxon>Pseudomonadati</taxon>
        <taxon>Nitrospirota</taxon>
        <taxon>Nitrospiria</taxon>
        <taxon>Nitrospirales</taxon>
        <taxon>Nitrospiraceae</taxon>
        <taxon>Nitrospira</taxon>
    </lineage>
</organism>
<accession>A0ABM8RYM1</accession>